<dbReference type="PROSITE" id="PS50995">
    <property type="entry name" value="HTH_MARR_2"/>
    <property type="match status" value="1"/>
</dbReference>
<organism evidence="2 3">
    <name type="scientific">Marinibaculum pumilum</name>
    <dbReference type="NCBI Taxonomy" id="1766165"/>
    <lineage>
        <taxon>Bacteria</taxon>
        <taxon>Pseudomonadati</taxon>
        <taxon>Pseudomonadota</taxon>
        <taxon>Alphaproteobacteria</taxon>
        <taxon>Rhodospirillales</taxon>
        <taxon>Rhodospirillaceae</taxon>
        <taxon>Marinibaculum</taxon>
    </lineage>
</organism>
<evidence type="ECO:0000313" key="2">
    <source>
        <dbReference type="EMBL" id="MFC3231176.1"/>
    </source>
</evidence>
<evidence type="ECO:0000259" key="1">
    <source>
        <dbReference type="PROSITE" id="PS50995"/>
    </source>
</evidence>
<dbReference type="InterPro" id="IPR039422">
    <property type="entry name" value="MarR/SlyA-like"/>
</dbReference>
<dbReference type="EMBL" id="JBHRTR010000054">
    <property type="protein sequence ID" value="MFC3231176.1"/>
    <property type="molecule type" value="Genomic_DNA"/>
</dbReference>
<name>A0ABV7L909_9PROT</name>
<keyword evidence="3" id="KW-1185">Reference proteome</keyword>
<dbReference type="PANTHER" id="PTHR33164">
    <property type="entry name" value="TRANSCRIPTIONAL REGULATOR, MARR FAMILY"/>
    <property type="match status" value="1"/>
</dbReference>
<sequence>MDDINRIEPALDAASQLEQVCRLVQGLCRLDELHPAQWSALRYLARAEKTERTTNMLAVHQGTNPGTASRTISALMRKGLVTSTVSRADRRIRTISLTAAGRDLLMQDPLHRVAIGLQRLPRDTREQLPELLHELHRALSEQVRRPAIG</sequence>
<dbReference type="InterPro" id="IPR036390">
    <property type="entry name" value="WH_DNA-bd_sf"/>
</dbReference>
<dbReference type="SUPFAM" id="SSF46785">
    <property type="entry name" value="Winged helix' DNA-binding domain"/>
    <property type="match status" value="1"/>
</dbReference>
<evidence type="ECO:0000313" key="3">
    <source>
        <dbReference type="Proteomes" id="UP001595528"/>
    </source>
</evidence>
<dbReference type="SMART" id="SM00347">
    <property type="entry name" value="HTH_MARR"/>
    <property type="match status" value="1"/>
</dbReference>
<accession>A0ABV7L909</accession>
<comment type="caution">
    <text evidence="2">The sequence shown here is derived from an EMBL/GenBank/DDBJ whole genome shotgun (WGS) entry which is preliminary data.</text>
</comment>
<feature type="domain" description="HTH marR-type" evidence="1">
    <location>
        <begin position="1"/>
        <end position="137"/>
    </location>
</feature>
<reference evidence="3" key="1">
    <citation type="journal article" date="2019" name="Int. J. Syst. Evol. Microbiol.">
        <title>The Global Catalogue of Microorganisms (GCM) 10K type strain sequencing project: providing services to taxonomists for standard genome sequencing and annotation.</title>
        <authorList>
            <consortium name="The Broad Institute Genomics Platform"/>
            <consortium name="The Broad Institute Genome Sequencing Center for Infectious Disease"/>
            <person name="Wu L."/>
            <person name="Ma J."/>
        </authorList>
    </citation>
    <scope>NUCLEOTIDE SEQUENCE [LARGE SCALE GENOMIC DNA]</scope>
    <source>
        <strain evidence="3">KCTC 42964</strain>
    </source>
</reference>
<dbReference type="RefSeq" id="WP_379906640.1">
    <property type="nucleotide sequence ID" value="NZ_JBHRTR010000054.1"/>
</dbReference>
<dbReference type="InterPro" id="IPR036388">
    <property type="entry name" value="WH-like_DNA-bd_sf"/>
</dbReference>
<dbReference type="Proteomes" id="UP001595528">
    <property type="component" value="Unassembled WGS sequence"/>
</dbReference>
<dbReference type="PANTHER" id="PTHR33164:SF89">
    <property type="entry name" value="MARR FAMILY REGULATORY PROTEIN"/>
    <property type="match status" value="1"/>
</dbReference>
<dbReference type="Gene3D" id="1.10.10.10">
    <property type="entry name" value="Winged helix-like DNA-binding domain superfamily/Winged helix DNA-binding domain"/>
    <property type="match status" value="1"/>
</dbReference>
<dbReference type="InterPro" id="IPR000835">
    <property type="entry name" value="HTH_MarR-typ"/>
</dbReference>
<proteinExistence type="predicted"/>
<protein>
    <submittedName>
        <fullName evidence="2">MarR family winged helix-turn-helix transcriptional regulator</fullName>
    </submittedName>
</protein>
<gene>
    <name evidence="2" type="ORF">ACFOGJ_28265</name>
</gene>
<dbReference type="Pfam" id="PF12802">
    <property type="entry name" value="MarR_2"/>
    <property type="match status" value="1"/>
</dbReference>